<dbReference type="RefSeq" id="WP_379027202.1">
    <property type="nucleotide sequence ID" value="NZ_JBHUGY010000080.1"/>
</dbReference>
<dbReference type="Proteomes" id="UP001597349">
    <property type="component" value="Unassembled WGS sequence"/>
</dbReference>
<dbReference type="EMBL" id="JBHUGY010000080">
    <property type="protein sequence ID" value="MFD2058763.1"/>
    <property type="molecule type" value="Genomic_DNA"/>
</dbReference>
<proteinExistence type="predicted"/>
<keyword evidence="2" id="KW-1185">Reference proteome</keyword>
<gene>
    <name evidence="1" type="ORF">ACFSQT_38530</name>
</gene>
<organism evidence="1 2">
    <name type="scientific">Mesorhizobium calcicola</name>
    <dbReference type="NCBI Taxonomy" id="1300310"/>
    <lineage>
        <taxon>Bacteria</taxon>
        <taxon>Pseudomonadati</taxon>
        <taxon>Pseudomonadota</taxon>
        <taxon>Alphaproteobacteria</taxon>
        <taxon>Hyphomicrobiales</taxon>
        <taxon>Phyllobacteriaceae</taxon>
        <taxon>Mesorhizobium</taxon>
    </lineage>
</organism>
<evidence type="ECO:0000313" key="2">
    <source>
        <dbReference type="Proteomes" id="UP001597349"/>
    </source>
</evidence>
<reference evidence="2" key="1">
    <citation type="journal article" date="2019" name="Int. J. Syst. Evol. Microbiol.">
        <title>The Global Catalogue of Microorganisms (GCM) 10K type strain sequencing project: providing services to taxonomists for standard genome sequencing and annotation.</title>
        <authorList>
            <consortium name="The Broad Institute Genomics Platform"/>
            <consortium name="The Broad Institute Genome Sequencing Center for Infectious Disease"/>
            <person name="Wu L."/>
            <person name="Ma J."/>
        </authorList>
    </citation>
    <scope>NUCLEOTIDE SEQUENCE [LARGE SCALE GENOMIC DNA]</scope>
    <source>
        <strain evidence="2">CGMCC 1.16226</strain>
    </source>
</reference>
<sequence length="90" mass="9896">MEYPFPPVGVRLEHIFQINPTIARNKTLAVPQPKWRKGWAVLGQAGFATPVSNLTSAGRYQAGLAIGVSLPLERRKPAFAGRHHLNINTP</sequence>
<name>A0ABW4WS11_9HYPH</name>
<comment type="caution">
    <text evidence="1">The sequence shown here is derived from an EMBL/GenBank/DDBJ whole genome shotgun (WGS) entry which is preliminary data.</text>
</comment>
<protein>
    <submittedName>
        <fullName evidence="1">Uncharacterized protein</fullName>
    </submittedName>
</protein>
<evidence type="ECO:0000313" key="1">
    <source>
        <dbReference type="EMBL" id="MFD2058763.1"/>
    </source>
</evidence>
<accession>A0ABW4WS11</accession>